<accession>A0A517YXU3</accession>
<feature type="domain" description="TadE-like" evidence="2">
    <location>
        <begin position="65"/>
        <end position="107"/>
    </location>
</feature>
<evidence type="ECO:0000256" key="1">
    <source>
        <dbReference type="SAM" id="Phobius"/>
    </source>
</evidence>
<keyword evidence="4" id="KW-1185">Reference proteome</keyword>
<keyword evidence="1" id="KW-0812">Transmembrane</keyword>
<reference evidence="3 4" key="1">
    <citation type="submission" date="2019-02" db="EMBL/GenBank/DDBJ databases">
        <title>Deep-cultivation of Planctomycetes and their phenomic and genomic characterization uncovers novel biology.</title>
        <authorList>
            <person name="Wiegand S."/>
            <person name="Jogler M."/>
            <person name="Boedeker C."/>
            <person name="Pinto D."/>
            <person name="Vollmers J."/>
            <person name="Rivas-Marin E."/>
            <person name="Kohn T."/>
            <person name="Peeters S.H."/>
            <person name="Heuer A."/>
            <person name="Rast P."/>
            <person name="Oberbeckmann S."/>
            <person name="Bunk B."/>
            <person name="Jeske O."/>
            <person name="Meyerdierks A."/>
            <person name="Storesund J.E."/>
            <person name="Kallscheuer N."/>
            <person name="Luecker S."/>
            <person name="Lage O.M."/>
            <person name="Pohl T."/>
            <person name="Merkel B.J."/>
            <person name="Hornburger P."/>
            <person name="Mueller R.-W."/>
            <person name="Bruemmer F."/>
            <person name="Labrenz M."/>
            <person name="Spormann A.M."/>
            <person name="Op den Camp H."/>
            <person name="Overmann J."/>
            <person name="Amann R."/>
            <person name="Jetten M.S.M."/>
            <person name="Mascher T."/>
            <person name="Medema M.H."/>
            <person name="Devos D.P."/>
            <person name="Kaster A.-K."/>
            <person name="Ovreas L."/>
            <person name="Rohde M."/>
            <person name="Galperin M.Y."/>
            <person name="Jogler C."/>
        </authorList>
    </citation>
    <scope>NUCLEOTIDE SEQUENCE [LARGE SCALE GENOMIC DNA]</scope>
    <source>
        <strain evidence="3 4">KS4</strain>
    </source>
</reference>
<name>A0A517YXU3_9BACT</name>
<dbReference type="AlphaFoldDB" id="A0A517YXU3"/>
<sequence>MLESRLIEGSKGYQWWEPLFDWSGGWWHVMGVLVVLAFVLLVLRGMYRLGRMTIAADNSQKAERGTAAIEFVLVFPVLLVLVLLLVQLVFLLVGNLQVQYAAYAATRSAIVYIPTDLGENNEANKLITAHGFEKYDAIHQAAYLSLVSVSGESDSLAAHLEIDVEQYVQGVSEMYLIQDRPEPKWVETLLAKRLRYAANHTDIRVTRMMNHWDLPYTGMEPVYDSHLYGPRDPVGVVVKHKFNLSVPYVRALFSDGQLGEASGGGEYALLEGYAVMTLEGMKVPLPPAPSIKRVLGDTYLYYTLPN</sequence>
<dbReference type="Proteomes" id="UP000317369">
    <property type="component" value="Chromosome"/>
</dbReference>
<protein>
    <submittedName>
        <fullName evidence="3">TadE-like protein</fullName>
    </submittedName>
</protein>
<evidence type="ECO:0000313" key="4">
    <source>
        <dbReference type="Proteomes" id="UP000317369"/>
    </source>
</evidence>
<dbReference type="KEGG" id="pcor:KS4_31180"/>
<organism evidence="3 4">
    <name type="scientific">Poriferisphaera corsica</name>
    <dbReference type="NCBI Taxonomy" id="2528020"/>
    <lineage>
        <taxon>Bacteria</taxon>
        <taxon>Pseudomonadati</taxon>
        <taxon>Planctomycetota</taxon>
        <taxon>Phycisphaerae</taxon>
        <taxon>Phycisphaerales</taxon>
        <taxon>Phycisphaeraceae</taxon>
        <taxon>Poriferisphaera</taxon>
    </lineage>
</organism>
<dbReference type="EMBL" id="CP036425">
    <property type="protein sequence ID" value="QDU35041.1"/>
    <property type="molecule type" value="Genomic_DNA"/>
</dbReference>
<gene>
    <name evidence="3" type="ORF">KS4_31180</name>
</gene>
<evidence type="ECO:0000259" key="2">
    <source>
        <dbReference type="Pfam" id="PF07811"/>
    </source>
</evidence>
<feature type="transmembrane region" description="Helical" evidence="1">
    <location>
        <begin position="68"/>
        <end position="93"/>
    </location>
</feature>
<keyword evidence="1" id="KW-0472">Membrane</keyword>
<keyword evidence="1" id="KW-1133">Transmembrane helix</keyword>
<dbReference type="Pfam" id="PF07811">
    <property type="entry name" value="TadE"/>
    <property type="match status" value="1"/>
</dbReference>
<dbReference type="RefSeq" id="WP_145079766.1">
    <property type="nucleotide sequence ID" value="NZ_CP036425.1"/>
</dbReference>
<feature type="transmembrane region" description="Helical" evidence="1">
    <location>
        <begin position="25"/>
        <end position="47"/>
    </location>
</feature>
<dbReference type="InterPro" id="IPR012495">
    <property type="entry name" value="TadE-like_dom"/>
</dbReference>
<evidence type="ECO:0000313" key="3">
    <source>
        <dbReference type="EMBL" id="QDU35041.1"/>
    </source>
</evidence>
<proteinExistence type="predicted"/>